<sequence length="63" mass="6900">MAIVLALLIGTWLATVMISSQAYAVGETPQQSDVYQRPGATDTLAKTAPQRQTTFQRRVPTYS</sequence>
<gene>
    <name evidence="3" type="ORF">IXB28_14035</name>
</gene>
<evidence type="ECO:0000313" key="3">
    <source>
        <dbReference type="EMBL" id="MBT9313332.1"/>
    </source>
</evidence>
<dbReference type="EMBL" id="JADOER010000012">
    <property type="protein sequence ID" value="MBT9313332.1"/>
    <property type="molecule type" value="Genomic_DNA"/>
</dbReference>
<feature type="region of interest" description="Disordered" evidence="1">
    <location>
        <begin position="41"/>
        <end position="63"/>
    </location>
</feature>
<accession>A0ABS5Y667</accession>
<name>A0ABS5Y667_9CYAN</name>
<dbReference type="Pfam" id="PF26637">
    <property type="entry name" value="DUF8210"/>
    <property type="match status" value="1"/>
</dbReference>
<keyword evidence="4" id="KW-1185">Reference proteome</keyword>
<feature type="compositionally biased region" description="Polar residues" evidence="1">
    <location>
        <begin position="49"/>
        <end position="63"/>
    </location>
</feature>
<evidence type="ECO:0000256" key="2">
    <source>
        <dbReference type="SAM" id="SignalP"/>
    </source>
</evidence>
<organism evidence="3 4">
    <name type="scientific">Leptothoe kymatousa TAU-MAC 1615</name>
    <dbReference type="NCBI Taxonomy" id="2364775"/>
    <lineage>
        <taxon>Bacteria</taxon>
        <taxon>Bacillati</taxon>
        <taxon>Cyanobacteriota</taxon>
        <taxon>Cyanophyceae</taxon>
        <taxon>Nodosilineales</taxon>
        <taxon>Cymatolegaceae</taxon>
        <taxon>Leptothoe</taxon>
        <taxon>Leptothoe kymatousa</taxon>
    </lineage>
</organism>
<dbReference type="RefSeq" id="WP_215619221.1">
    <property type="nucleotide sequence ID" value="NZ_JADOER010000012.1"/>
</dbReference>
<evidence type="ECO:0000313" key="4">
    <source>
        <dbReference type="Proteomes" id="UP001196661"/>
    </source>
</evidence>
<feature type="chain" id="PRO_5046347309" evidence="2">
    <location>
        <begin position="25"/>
        <end position="63"/>
    </location>
</feature>
<comment type="caution">
    <text evidence="3">The sequence shown here is derived from an EMBL/GenBank/DDBJ whole genome shotgun (WGS) entry which is preliminary data.</text>
</comment>
<dbReference type="Proteomes" id="UP001196661">
    <property type="component" value="Unassembled WGS sequence"/>
</dbReference>
<reference evidence="3 4" key="1">
    <citation type="journal article" date="2021" name="Mar. Drugs">
        <title>Genome Reduction and Secondary Metabolism of the Marine Sponge-Associated Cyanobacterium Leptothoe.</title>
        <authorList>
            <person name="Konstantinou D."/>
            <person name="Popin R.V."/>
            <person name="Fewer D.P."/>
            <person name="Sivonen K."/>
            <person name="Gkelis S."/>
        </authorList>
    </citation>
    <scope>NUCLEOTIDE SEQUENCE [LARGE SCALE GENOMIC DNA]</scope>
    <source>
        <strain evidence="3 4">TAU-MAC 1615</strain>
    </source>
</reference>
<proteinExistence type="predicted"/>
<keyword evidence="2" id="KW-0732">Signal</keyword>
<protein>
    <submittedName>
        <fullName evidence="3">Uncharacterized protein</fullName>
    </submittedName>
</protein>
<feature type="signal peptide" evidence="2">
    <location>
        <begin position="1"/>
        <end position="24"/>
    </location>
</feature>
<dbReference type="InterPro" id="IPR058523">
    <property type="entry name" value="DUF8210"/>
</dbReference>
<evidence type="ECO:0000256" key="1">
    <source>
        <dbReference type="SAM" id="MobiDB-lite"/>
    </source>
</evidence>